<comment type="caution">
    <text evidence="1">The sequence shown here is derived from an EMBL/GenBank/DDBJ whole genome shotgun (WGS) entry which is preliminary data.</text>
</comment>
<gene>
    <name evidence="1" type="ORF">LCGC14_1624750</name>
</gene>
<protein>
    <submittedName>
        <fullName evidence="1">Uncharacterized protein</fullName>
    </submittedName>
</protein>
<dbReference type="AlphaFoldDB" id="A0A0F9KJX9"/>
<organism evidence="1">
    <name type="scientific">marine sediment metagenome</name>
    <dbReference type="NCBI Taxonomy" id="412755"/>
    <lineage>
        <taxon>unclassified sequences</taxon>
        <taxon>metagenomes</taxon>
        <taxon>ecological metagenomes</taxon>
    </lineage>
</organism>
<sequence>MDSDKFVVSFQCNKTAKDNLVPLLKYFEMLGLLGGTRDFKVDDKWFTFDGDGPDRLTNIKSERL</sequence>
<dbReference type="EMBL" id="LAZR01013322">
    <property type="protein sequence ID" value="KKM22488.1"/>
    <property type="molecule type" value="Genomic_DNA"/>
</dbReference>
<name>A0A0F9KJX9_9ZZZZ</name>
<reference evidence="1" key="1">
    <citation type="journal article" date="2015" name="Nature">
        <title>Complex archaea that bridge the gap between prokaryotes and eukaryotes.</title>
        <authorList>
            <person name="Spang A."/>
            <person name="Saw J.H."/>
            <person name="Jorgensen S.L."/>
            <person name="Zaremba-Niedzwiedzka K."/>
            <person name="Martijn J."/>
            <person name="Lind A.E."/>
            <person name="van Eijk R."/>
            <person name="Schleper C."/>
            <person name="Guy L."/>
            <person name="Ettema T.J."/>
        </authorList>
    </citation>
    <scope>NUCLEOTIDE SEQUENCE</scope>
</reference>
<accession>A0A0F9KJX9</accession>
<proteinExistence type="predicted"/>
<evidence type="ECO:0000313" key="1">
    <source>
        <dbReference type="EMBL" id="KKM22488.1"/>
    </source>
</evidence>